<dbReference type="PROSITE" id="PS00028">
    <property type="entry name" value="ZINC_FINGER_C2H2_1"/>
    <property type="match status" value="1"/>
</dbReference>
<accession>A0ABM4BMV8</accession>
<protein>
    <submittedName>
        <fullName evidence="3">Uncharacterized protein LOC136078554</fullName>
    </submittedName>
</protein>
<keyword evidence="2" id="KW-1185">Reference proteome</keyword>
<gene>
    <name evidence="3" type="primary">LOC136078554</name>
</gene>
<dbReference type="GeneID" id="136078554"/>
<reference evidence="3" key="1">
    <citation type="submission" date="2025-08" db="UniProtKB">
        <authorList>
            <consortium name="RefSeq"/>
        </authorList>
    </citation>
    <scope>IDENTIFICATION</scope>
</reference>
<sequence>MAAKNNVVCFTCSTCGVCKYSMQKYLEHMHIMHENTAGYVVVCNIDGCPASYKSVKCLREHMRNKHSSTYYDSQATINEFNVSTFEVLESQISKNFIDESNSDGLVVDIANDNLDIFQANLSISPLDKLLSSLQNHLAMFIVEIAEKHSIPSVVQVDVANEVQSFLTYYNNSFCTILIEQLCKNFVSTDNLDELLNSHLLLDQALSVVNSRKKIIAFSKSKLGLILPIEINLCCINDIEKNSANIENVISNESFSEKQNIKKETFQYVPILPLLKKLIEKEEVWSSIKQKLENDHSNKINLLYSYSDGFICNNHNVKYALRLHFDIDEFEVCNPIGAHRTVHKICAFYFYLGNIEKKYISRLQNIYLCILVKEKLIKKHKTYEEILKPLIQDLITLKNDGVSVIVDG</sequence>
<evidence type="ECO:0000313" key="3">
    <source>
        <dbReference type="RefSeq" id="XP_065650403.1"/>
    </source>
</evidence>
<proteinExistence type="predicted"/>
<evidence type="ECO:0000259" key="1">
    <source>
        <dbReference type="PROSITE" id="PS00028"/>
    </source>
</evidence>
<dbReference type="SMART" id="SM00355">
    <property type="entry name" value="ZnF_C2H2"/>
    <property type="match status" value="2"/>
</dbReference>
<dbReference type="InterPro" id="IPR013087">
    <property type="entry name" value="Znf_C2H2_type"/>
</dbReference>
<dbReference type="RefSeq" id="XP_065650403.1">
    <property type="nucleotide sequence ID" value="XM_065794331.1"/>
</dbReference>
<dbReference type="Proteomes" id="UP001652625">
    <property type="component" value="Chromosome 03"/>
</dbReference>
<name>A0ABM4BMV8_HYDVU</name>
<evidence type="ECO:0000313" key="2">
    <source>
        <dbReference type="Proteomes" id="UP001652625"/>
    </source>
</evidence>
<organism evidence="2 3">
    <name type="scientific">Hydra vulgaris</name>
    <name type="common">Hydra</name>
    <name type="synonym">Hydra attenuata</name>
    <dbReference type="NCBI Taxonomy" id="6087"/>
    <lineage>
        <taxon>Eukaryota</taxon>
        <taxon>Metazoa</taxon>
        <taxon>Cnidaria</taxon>
        <taxon>Hydrozoa</taxon>
        <taxon>Hydroidolina</taxon>
        <taxon>Anthoathecata</taxon>
        <taxon>Aplanulata</taxon>
        <taxon>Hydridae</taxon>
        <taxon>Hydra</taxon>
    </lineage>
</organism>
<feature type="domain" description="C2H2-type" evidence="1">
    <location>
        <begin position="43"/>
        <end position="66"/>
    </location>
</feature>